<name>A0ABT6N5E7_9SPHN</name>
<evidence type="ECO:0000313" key="2">
    <source>
        <dbReference type="Proteomes" id="UP001160625"/>
    </source>
</evidence>
<protein>
    <submittedName>
        <fullName evidence="1">Uncharacterized protein</fullName>
    </submittedName>
</protein>
<evidence type="ECO:0000313" key="1">
    <source>
        <dbReference type="EMBL" id="MDH7640320.1"/>
    </source>
</evidence>
<accession>A0ABT6N5E7</accession>
<dbReference type="Proteomes" id="UP001160625">
    <property type="component" value="Unassembled WGS sequence"/>
</dbReference>
<gene>
    <name evidence="1" type="ORF">QGN17_16410</name>
</gene>
<proteinExistence type="predicted"/>
<keyword evidence="2" id="KW-1185">Reference proteome</keyword>
<organism evidence="1 2">
    <name type="scientific">Sphingomonas oryzagri</name>
    <dbReference type="NCBI Taxonomy" id="3042314"/>
    <lineage>
        <taxon>Bacteria</taxon>
        <taxon>Pseudomonadati</taxon>
        <taxon>Pseudomonadota</taxon>
        <taxon>Alphaproteobacteria</taxon>
        <taxon>Sphingomonadales</taxon>
        <taxon>Sphingomonadaceae</taxon>
        <taxon>Sphingomonas</taxon>
    </lineage>
</organism>
<dbReference type="RefSeq" id="WP_281045672.1">
    <property type="nucleotide sequence ID" value="NZ_JARYGZ010000002.1"/>
</dbReference>
<sequence>MNQLDPAADGRAARARFSAAFMSDTKWRKAFRAIAEAPVGVREMLVKFIDVDEPKRMRFPPSLACPLAYMDTIEFGPTELRSIEWLEVEADIEPLLAPLGRFPIKKTDLGSRLVGYGN</sequence>
<comment type="caution">
    <text evidence="1">The sequence shown here is derived from an EMBL/GenBank/DDBJ whole genome shotgun (WGS) entry which is preliminary data.</text>
</comment>
<dbReference type="EMBL" id="JARYGZ010000002">
    <property type="protein sequence ID" value="MDH7640320.1"/>
    <property type="molecule type" value="Genomic_DNA"/>
</dbReference>
<reference evidence="1" key="1">
    <citation type="submission" date="2023-04" db="EMBL/GenBank/DDBJ databases">
        <title>Sphingomonas sp. MAHUQ-71 isolated from rice field.</title>
        <authorList>
            <person name="Huq M.A."/>
        </authorList>
    </citation>
    <scope>NUCLEOTIDE SEQUENCE</scope>
    <source>
        <strain evidence="1">MAHUQ-71</strain>
    </source>
</reference>